<dbReference type="Proteomes" id="UP001152024">
    <property type="component" value="Unassembled WGS sequence"/>
</dbReference>
<protein>
    <recommendedName>
        <fullName evidence="2">Copper-fist domain-containing protein</fullName>
    </recommendedName>
</protein>
<feature type="region of interest" description="Disordered" evidence="1">
    <location>
        <begin position="36"/>
        <end position="132"/>
    </location>
</feature>
<name>A0ABQ8R5N9_FUSEQ</name>
<gene>
    <name evidence="3" type="ORF">NW768_008059</name>
</gene>
<feature type="domain" description="Copper-fist" evidence="2">
    <location>
        <begin position="20"/>
        <end position="56"/>
    </location>
</feature>
<evidence type="ECO:0000313" key="3">
    <source>
        <dbReference type="EMBL" id="KAJ4127786.1"/>
    </source>
</evidence>
<dbReference type="EMBL" id="JAOQBH010000012">
    <property type="protein sequence ID" value="KAJ4127786.1"/>
    <property type="molecule type" value="Genomic_DNA"/>
</dbReference>
<comment type="caution">
    <text evidence="3">The sequence shown here is derived from an EMBL/GenBank/DDBJ whole genome shotgun (WGS) entry which is preliminary data.</text>
</comment>
<dbReference type="InterPro" id="IPR001083">
    <property type="entry name" value="Cu_fist_DNA-bd_dom"/>
</dbReference>
<evidence type="ECO:0000256" key="1">
    <source>
        <dbReference type="SAM" id="MobiDB-lite"/>
    </source>
</evidence>
<keyword evidence="4" id="KW-1185">Reference proteome</keyword>
<organism evidence="3 4">
    <name type="scientific">Fusarium equiseti</name>
    <name type="common">Fusarium scirpi</name>
    <dbReference type="NCBI Taxonomy" id="61235"/>
    <lineage>
        <taxon>Eukaryota</taxon>
        <taxon>Fungi</taxon>
        <taxon>Dikarya</taxon>
        <taxon>Ascomycota</taxon>
        <taxon>Pezizomycotina</taxon>
        <taxon>Sordariomycetes</taxon>
        <taxon>Hypocreomycetidae</taxon>
        <taxon>Hypocreales</taxon>
        <taxon>Nectriaceae</taxon>
        <taxon>Fusarium</taxon>
        <taxon>Fusarium incarnatum-equiseti species complex</taxon>
    </lineage>
</organism>
<sequence length="291" mass="31952">MAPTVQKDANGNTVCRRDSQGRKIACAKCIKGHRTSMCKPSHTEGVQTIDGVGRKQGSRNRSKNGRLTANDAAGLVQQAMEQARSSDDENSMASLQSHAEMQAASSSQGSTSQSTQELQFPPQFQPHPSRYAPVPAVDPFQEMQANQPAFNAGAVLWEPQQRYVAQQLAEPGTWHDPMYQMQGYQPLGYVEPGFAQPMQMQEPQPLADIQGPGLVVLGQTVTQPLPPNLGATTASRTLHDDMAPSQHPVQVPEVDYLADHDQFNELFPLSQEDLDRGINLLLDLQQERSLR</sequence>
<feature type="compositionally biased region" description="Low complexity" evidence="1">
    <location>
        <begin position="102"/>
        <end position="116"/>
    </location>
</feature>
<dbReference type="PROSITE" id="PS50073">
    <property type="entry name" value="COPPER_FIST_2"/>
    <property type="match status" value="1"/>
</dbReference>
<dbReference type="SUPFAM" id="SSF57879">
    <property type="entry name" value="Zinc domain conserved in yeast copper-regulated transcription factors"/>
    <property type="match status" value="1"/>
</dbReference>
<evidence type="ECO:0000259" key="2">
    <source>
        <dbReference type="PROSITE" id="PS50073"/>
    </source>
</evidence>
<dbReference type="SMART" id="SM01090">
    <property type="entry name" value="Copper-fist"/>
    <property type="match status" value="1"/>
</dbReference>
<reference evidence="3" key="1">
    <citation type="submission" date="2022-09" db="EMBL/GenBank/DDBJ databases">
        <title>Fusarium specimens isolated from Avocado Roots.</title>
        <authorList>
            <person name="Stajich J."/>
            <person name="Roper C."/>
            <person name="Heimlech-Rivalta G."/>
        </authorList>
    </citation>
    <scope>NUCLEOTIDE SEQUENCE</scope>
    <source>
        <strain evidence="3">CF00095</strain>
    </source>
</reference>
<dbReference type="InterPro" id="IPR036395">
    <property type="entry name" value="Cu_fist_DNA-bd_dom_sf"/>
</dbReference>
<accession>A0ABQ8R5N9</accession>
<proteinExistence type="predicted"/>
<evidence type="ECO:0000313" key="4">
    <source>
        <dbReference type="Proteomes" id="UP001152024"/>
    </source>
</evidence>
<dbReference type="Gene3D" id="3.90.430.10">
    <property type="entry name" value="Copper fist DNA-binding domain"/>
    <property type="match status" value="1"/>
</dbReference>
<dbReference type="Pfam" id="PF00649">
    <property type="entry name" value="Copper-fist"/>
    <property type="match status" value="1"/>
</dbReference>